<evidence type="ECO:0000313" key="1">
    <source>
        <dbReference type="Proteomes" id="UP000095285"/>
    </source>
</evidence>
<accession>A0A1I7W5S1</accession>
<dbReference type="AlphaFoldDB" id="A0A1I7W5S1"/>
<reference evidence="1" key="1">
    <citation type="submission" date="2012-04" db="EMBL/GenBank/DDBJ databases">
        <title>The Genome Sequence of Loa loa.</title>
        <authorList>
            <consortium name="The Broad Institute Genome Sequencing Platform"/>
            <consortium name="Broad Institute Genome Sequencing Center for Infectious Disease"/>
            <person name="Nutman T.B."/>
            <person name="Fink D.L."/>
            <person name="Russ C."/>
            <person name="Young S."/>
            <person name="Zeng Q."/>
            <person name="Gargeya S."/>
            <person name="Alvarado L."/>
            <person name="Berlin A."/>
            <person name="Chapman S.B."/>
            <person name="Chen Z."/>
            <person name="Freedman E."/>
            <person name="Gellesch M."/>
            <person name="Goldberg J."/>
            <person name="Griggs A."/>
            <person name="Gujja S."/>
            <person name="Heilman E.R."/>
            <person name="Heiman D."/>
            <person name="Howarth C."/>
            <person name="Mehta T."/>
            <person name="Neiman D."/>
            <person name="Pearson M."/>
            <person name="Roberts A."/>
            <person name="Saif S."/>
            <person name="Shea T."/>
            <person name="Shenoy N."/>
            <person name="Sisk P."/>
            <person name="Stolte C."/>
            <person name="Sykes S."/>
            <person name="White J."/>
            <person name="Yandava C."/>
            <person name="Haas B."/>
            <person name="Henn M.R."/>
            <person name="Nusbaum C."/>
            <person name="Birren B."/>
        </authorList>
    </citation>
    <scope>NUCLEOTIDE SEQUENCE [LARGE SCALE GENOMIC DNA]</scope>
</reference>
<evidence type="ECO:0000313" key="2">
    <source>
        <dbReference type="WBParaSite" id="EN70_9980"/>
    </source>
</evidence>
<keyword evidence="1" id="KW-1185">Reference proteome</keyword>
<protein>
    <submittedName>
        <fullName evidence="2">Uncharacterized protein</fullName>
    </submittedName>
</protein>
<dbReference type="Proteomes" id="UP000095285">
    <property type="component" value="Unassembled WGS sequence"/>
</dbReference>
<organism evidence="1 2">
    <name type="scientific">Loa loa</name>
    <name type="common">Eye worm</name>
    <name type="synonym">Filaria loa</name>
    <dbReference type="NCBI Taxonomy" id="7209"/>
    <lineage>
        <taxon>Eukaryota</taxon>
        <taxon>Metazoa</taxon>
        <taxon>Ecdysozoa</taxon>
        <taxon>Nematoda</taxon>
        <taxon>Chromadorea</taxon>
        <taxon>Rhabditida</taxon>
        <taxon>Spirurina</taxon>
        <taxon>Spiruromorpha</taxon>
        <taxon>Filarioidea</taxon>
        <taxon>Onchocercidae</taxon>
        <taxon>Loa</taxon>
    </lineage>
</organism>
<reference evidence="2" key="2">
    <citation type="submission" date="2016-11" db="UniProtKB">
        <authorList>
            <consortium name="WormBaseParasite"/>
        </authorList>
    </citation>
    <scope>IDENTIFICATION</scope>
</reference>
<dbReference type="WBParaSite" id="EN70_9980">
    <property type="protein sequence ID" value="EN70_9980"/>
    <property type="gene ID" value="EN70_9980"/>
</dbReference>
<sequence>MNERSGNNEEGGDWRGTTANECQQEEIHIAHKKPLQVALTNVGKCRSQADYIRNIVIPIPKNIENAQNPQLPMLSTRQYFHANIALLQLVQKGHGVIRAITKYRSITDDIDTFKEVGDERVQSGNLNQQGKSGIVAADLTTVYKQFTIKSSEFALNFVHG</sequence>
<name>A0A1I7W5S1_LOALO</name>
<proteinExistence type="predicted"/>